<evidence type="ECO:0000313" key="1">
    <source>
        <dbReference type="EMBL" id="KAH7992557.1"/>
    </source>
</evidence>
<gene>
    <name evidence="1" type="ORF">K3G42_024256</name>
</gene>
<sequence>MGVLLGPVSIPDLPASSSPPSLPLGPATAQIVALCSLGGEQGAAEGSWHPSYGEVSVNLKAIVGKYEKSNKVPVVQPSHGVHPLTPLIPYSNEHFSHGSHSPHLPADINQKQALEDFHFPALYKSKTFFNV</sequence>
<organism evidence="1 2">
    <name type="scientific">Sphaerodactylus townsendi</name>
    <dbReference type="NCBI Taxonomy" id="933632"/>
    <lineage>
        <taxon>Eukaryota</taxon>
        <taxon>Metazoa</taxon>
        <taxon>Chordata</taxon>
        <taxon>Craniata</taxon>
        <taxon>Vertebrata</taxon>
        <taxon>Euteleostomi</taxon>
        <taxon>Lepidosauria</taxon>
        <taxon>Squamata</taxon>
        <taxon>Bifurcata</taxon>
        <taxon>Gekkota</taxon>
        <taxon>Sphaerodactylidae</taxon>
        <taxon>Sphaerodactylus</taxon>
    </lineage>
</organism>
<comment type="caution">
    <text evidence="1">The sequence shown here is derived from an EMBL/GenBank/DDBJ whole genome shotgun (WGS) entry which is preliminary data.</text>
</comment>
<reference evidence="1" key="1">
    <citation type="submission" date="2021-08" db="EMBL/GenBank/DDBJ databases">
        <title>The first chromosome-level gecko genome reveals the dynamic sex chromosomes of Neotropical dwarf geckos (Sphaerodactylidae: Sphaerodactylus).</title>
        <authorList>
            <person name="Pinto B.J."/>
            <person name="Keating S.E."/>
            <person name="Gamble T."/>
        </authorList>
    </citation>
    <scope>NUCLEOTIDE SEQUENCE</scope>
    <source>
        <strain evidence="1">TG3544</strain>
    </source>
</reference>
<keyword evidence="2" id="KW-1185">Reference proteome</keyword>
<name>A0ACB8EJ77_9SAUR</name>
<dbReference type="Proteomes" id="UP000827872">
    <property type="component" value="Linkage Group LG03"/>
</dbReference>
<accession>A0ACB8EJ77</accession>
<dbReference type="EMBL" id="CM037616">
    <property type="protein sequence ID" value="KAH7992557.1"/>
    <property type="molecule type" value="Genomic_DNA"/>
</dbReference>
<protein>
    <submittedName>
        <fullName evidence="1">Uncharacterized protein</fullName>
    </submittedName>
</protein>
<proteinExistence type="predicted"/>
<evidence type="ECO:0000313" key="2">
    <source>
        <dbReference type="Proteomes" id="UP000827872"/>
    </source>
</evidence>